<sequence length="128" mass="13755">MDGLDNVHASDRGIQWPWYNDSRPRDKDFPSWLLPSPSSSSRAACASPSRAATSSSRAGPVASPLPSPAKLSPRAPMSPSSAAALHASMKPTTPSAWPPTRTWLYSAPTSGTRTLSPRQWRRPARSTC</sequence>
<dbReference type="Proteomes" id="UP001327560">
    <property type="component" value="Chromosome 6"/>
</dbReference>
<keyword evidence="3" id="KW-1185">Reference proteome</keyword>
<accession>A0AAQ3KNR2</accession>
<protein>
    <submittedName>
        <fullName evidence="2">Uncharacterized protein</fullName>
    </submittedName>
</protein>
<name>A0AAQ3KNR2_9LILI</name>
<gene>
    <name evidence="2" type="ORF">Cni_G19748</name>
</gene>
<evidence type="ECO:0000256" key="1">
    <source>
        <dbReference type="SAM" id="MobiDB-lite"/>
    </source>
</evidence>
<dbReference type="EMBL" id="CP136895">
    <property type="protein sequence ID" value="WOL10987.1"/>
    <property type="molecule type" value="Genomic_DNA"/>
</dbReference>
<feature type="compositionally biased region" description="Polar residues" evidence="1">
    <location>
        <begin position="107"/>
        <end position="117"/>
    </location>
</feature>
<dbReference type="AlphaFoldDB" id="A0AAQ3KNR2"/>
<evidence type="ECO:0000313" key="3">
    <source>
        <dbReference type="Proteomes" id="UP001327560"/>
    </source>
</evidence>
<evidence type="ECO:0000313" key="2">
    <source>
        <dbReference type="EMBL" id="WOL10987.1"/>
    </source>
</evidence>
<feature type="compositionally biased region" description="Basic residues" evidence="1">
    <location>
        <begin position="119"/>
        <end position="128"/>
    </location>
</feature>
<reference evidence="2 3" key="1">
    <citation type="submission" date="2023-10" db="EMBL/GenBank/DDBJ databases">
        <title>Chromosome-scale genome assembly provides insights into flower coloration mechanisms of Canna indica.</title>
        <authorList>
            <person name="Li C."/>
        </authorList>
    </citation>
    <scope>NUCLEOTIDE SEQUENCE [LARGE SCALE GENOMIC DNA]</scope>
    <source>
        <tissue evidence="2">Flower</tissue>
    </source>
</reference>
<proteinExistence type="predicted"/>
<feature type="compositionally biased region" description="Low complexity" evidence="1">
    <location>
        <begin position="35"/>
        <end position="88"/>
    </location>
</feature>
<feature type="region of interest" description="Disordered" evidence="1">
    <location>
        <begin position="1"/>
        <end position="128"/>
    </location>
</feature>
<organism evidence="2 3">
    <name type="scientific">Canna indica</name>
    <name type="common">Indian-shot</name>
    <dbReference type="NCBI Taxonomy" id="4628"/>
    <lineage>
        <taxon>Eukaryota</taxon>
        <taxon>Viridiplantae</taxon>
        <taxon>Streptophyta</taxon>
        <taxon>Embryophyta</taxon>
        <taxon>Tracheophyta</taxon>
        <taxon>Spermatophyta</taxon>
        <taxon>Magnoliopsida</taxon>
        <taxon>Liliopsida</taxon>
        <taxon>Zingiberales</taxon>
        <taxon>Cannaceae</taxon>
        <taxon>Canna</taxon>
    </lineage>
</organism>